<evidence type="ECO:0000313" key="2">
    <source>
        <dbReference type="Proteomes" id="UP000016016"/>
    </source>
</evidence>
<protein>
    <submittedName>
        <fullName evidence="1">Uncharacterized protein</fullName>
    </submittedName>
</protein>
<accession>E1GXE3</accession>
<organism evidence="1 2">
    <name type="scientific">Prevotella amnii CRIS 21A-A</name>
    <dbReference type="NCBI Taxonomy" id="679191"/>
    <lineage>
        <taxon>Bacteria</taxon>
        <taxon>Pseudomonadati</taxon>
        <taxon>Bacteroidota</taxon>
        <taxon>Bacteroidia</taxon>
        <taxon>Bacteroidales</taxon>
        <taxon>Prevotellaceae</taxon>
        <taxon>Prevotella</taxon>
    </lineage>
</organism>
<evidence type="ECO:0000313" key="1">
    <source>
        <dbReference type="EMBL" id="EFN90659.1"/>
    </source>
</evidence>
<dbReference type="EMBL" id="ADFQ01000086">
    <property type="protein sequence ID" value="EFN90659.1"/>
    <property type="molecule type" value="Genomic_DNA"/>
</dbReference>
<reference evidence="1 2" key="1">
    <citation type="submission" date="2010-09" db="EMBL/GenBank/DDBJ databases">
        <authorList>
            <person name="Harkins D.M."/>
            <person name="Madupu R."/>
            <person name="Durkin A.S."/>
            <person name="Torralba M."/>
            <person name="Methe B."/>
            <person name="Sutton G.G."/>
            <person name="Nelson K.E."/>
        </authorList>
    </citation>
    <scope>NUCLEOTIDE SEQUENCE [LARGE SCALE GENOMIC DNA]</scope>
    <source>
        <strain evidence="1 2">CRIS 21A-A</strain>
    </source>
</reference>
<comment type="caution">
    <text evidence="1">The sequence shown here is derived from an EMBL/GenBank/DDBJ whole genome shotgun (WGS) entry which is preliminary data.</text>
</comment>
<dbReference type="AlphaFoldDB" id="E1GXE3"/>
<gene>
    <name evidence="1" type="ORF">HMPREF9018_1255</name>
</gene>
<name>E1GXE3_9BACT</name>
<dbReference type="Proteomes" id="UP000016016">
    <property type="component" value="Unassembled WGS sequence"/>
</dbReference>
<proteinExistence type="predicted"/>
<sequence>MLLPTFMARVKVLNIKLLGSCVAAAEKLMYCGRKVDVLRQKS</sequence>